<comment type="caution">
    <text evidence="1">The sequence shown here is derived from an EMBL/GenBank/DDBJ whole genome shotgun (WGS) entry which is preliminary data.</text>
</comment>
<accession>A0ABR5Q1T6</accession>
<organism evidence="1 2">
    <name type="scientific">Lancefieldella rimae</name>
    <dbReference type="NCBI Taxonomy" id="1383"/>
    <lineage>
        <taxon>Bacteria</taxon>
        <taxon>Bacillati</taxon>
        <taxon>Actinomycetota</taxon>
        <taxon>Coriobacteriia</taxon>
        <taxon>Coriobacteriales</taxon>
        <taxon>Atopobiaceae</taxon>
        <taxon>Lancefieldella</taxon>
    </lineage>
</organism>
<dbReference type="Pfam" id="PF04860">
    <property type="entry name" value="Phage_portal"/>
    <property type="match status" value="1"/>
</dbReference>
<reference evidence="1 2" key="1">
    <citation type="journal article" date="2015" name="Genome Announc.">
        <title>Expanding the biotechnology potential of lactobacilli through comparative genomics of 213 strains and associated genera.</title>
        <authorList>
            <person name="Sun Z."/>
            <person name="Harris H.M."/>
            <person name="McCann A."/>
            <person name="Guo C."/>
            <person name="Argimon S."/>
            <person name="Zhang W."/>
            <person name="Yang X."/>
            <person name="Jeffery I.B."/>
            <person name="Cooney J.C."/>
            <person name="Kagawa T.F."/>
            <person name="Liu W."/>
            <person name="Song Y."/>
            <person name="Salvetti E."/>
            <person name="Wrobel A."/>
            <person name="Rasinkangas P."/>
            <person name="Parkhill J."/>
            <person name="Rea M.C."/>
            <person name="O'Sullivan O."/>
            <person name="Ritari J."/>
            <person name="Douillard F.P."/>
            <person name="Paul Ross R."/>
            <person name="Yang R."/>
            <person name="Briner A.E."/>
            <person name="Felis G.E."/>
            <person name="de Vos W.M."/>
            <person name="Barrangou R."/>
            <person name="Klaenhammer T.R."/>
            <person name="Caufield P.W."/>
            <person name="Cui Y."/>
            <person name="Zhang H."/>
            <person name="O'Toole P.W."/>
        </authorList>
    </citation>
    <scope>NUCLEOTIDE SEQUENCE [LARGE SCALE GENOMIC DNA]</scope>
    <source>
        <strain evidence="1 2">DSM 7090</strain>
    </source>
</reference>
<evidence type="ECO:0000313" key="2">
    <source>
        <dbReference type="Proteomes" id="UP000051927"/>
    </source>
</evidence>
<dbReference type="InterPro" id="IPR006944">
    <property type="entry name" value="Phage/GTA_portal"/>
</dbReference>
<proteinExistence type="predicted"/>
<protein>
    <submittedName>
        <fullName evidence="1">Phage portal protein</fullName>
    </submittedName>
</protein>
<gene>
    <name evidence="1" type="ORF">IV60_GL000594</name>
</gene>
<dbReference type="RefSeq" id="WP_003149356.1">
    <property type="nucleotide sequence ID" value="NZ_JQCP01000002.1"/>
</dbReference>
<name>A0ABR5Q1T6_9ACTN</name>
<evidence type="ECO:0000313" key="1">
    <source>
        <dbReference type="EMBL" id="KRO02173.1"/>
    </source>
</evidence>
<sequence>MAFRERIVDFLGHVLGRDGKPATITAAYDLEACKWMEIARDTMASYVSAALQKSEIRFYSSKNERTFDDGAWLWNVSPNPNQSRAELIDGLVRELLCKRGEALIVPVKTGSGYQIYLASGFIREQGQGEDTFSGIMSARRQIPGTYRARDVYYFDLSASNGVSSIMRAAEQQYQALAGSVIAAMRDHNAPKWVFELGSSLNGTPEQQKEQRENLQKNLERFIKANGAAVWPLHSGQVISRVSEGTNANPVTSSQVAEIRKDMFETVAECFRMPTSLLYGNTNNFTELLSSFLTFAVDPLAAAIGEELTRKTYTQSQWAEGARAVVDTTHVRHVDLFAVAGEIEKLVGSSIDSPNEIRGFTGQDPLDELWADEYQRTKNHESAGGGE</sequence>
<dbReference type="Proteomes" id="UP000051927">
    <property type="component" value="Unassembled WGS sequence"/>
</dbReference>
<dbReference type="GeneID" id="84904395"/>
<keyword evidence="2" id="KW-1185">Reference proteome</keyword>
<dbReference type="EMBL" id="JQCP01000002">
    <property type="protein sequence ID" value="KRO02173.1"/>
    <property type="molecule type" value="Genomic_DNA"/>
</dbReference>